<gene>
    <name evidence="1" type="ORF">AVEN_177646_1</name>
</gene>
<reference evidence="1 2" key="1">
    <citation type="journal article" date="2019" name="Sci. Rep.">
        <title>Orb-weaving spider Araneus ventricosus genome elucidates the spidroin gene catalogue.</title>
        <authorList>
            <person name="Kono N."/>
            <person name="Nakamura H."/>
            <person name="Ohtoshi R."/>
            <person name="Moran D.A.P."/>
            <person name="Shinohara A."/>
            <person name="Yoshida Y."/>
            <person name="Fujiwara M."/>
            <person name="Mori M."/>
            <person name="Tomita M."/>
            <person name="Arakawa K."/>
        </authorList>
    </citation>
    <scope>NUCLEOTIDE SEQUENCE [LARGE SCALE GENOMIC DNA]</scope>
</reference>
<dbReference type="Proteomes" id="UP000499080">
    <property type="component" value="Unassembled WGS sequence"/>
</dbReference>
<protein>
    <submittedName>
        <fullName evidence="1">Uncharacterized protein</fullName>
    </submittedName>
</protein>
<proteinExistence type="predicted"/>
<evidence type="ECO:0000313" key="1">
    <source>
        <dbReference type="EMBL" id="GBN43751.1"/>
    </source>
</evidence>
<dbReference type="AlphaFoldDB" id="A0A4Y2NWS1"/>
<dbReference type="OrthoDB" id="6449261at2759"/>
<comment type="caution">
    <text evidence="1">The sequence shown here is derived from an EMBL/GenBank/DDBJ whole genome shotgun (WGS) entry which is preliminary data.</text>
</comment>
<name>A0A4Y2NWS1_ARAVE</name>
<evidence type="ECO:0000313" key="2">
    <source>
        <dbReference type="Proteomes" id="UP000499080"/>
    </source>
</evidence>
<sequence length="158" mass="17976">MSILHDTGTTVDIVKERPEMLTGEHVWVQQTFDEKSICLPLAEVELKEKFGQLKTKAALVCSKVDKGKYLLGHRTAALLGKDKERLLFLKLYALENRAQKRVVEQEKKIVQLRNTFSKGIKTKEVGKFRNSKVLANSSYISKPRNSDVTEKQTKQSIS</sequence>
<organism evidence="1 2">
    <name type="scientific">Araneus ventricosus</name>
    <name type="common">Orbweaver spider</name>
    <name type="synonym">Epeira ventricosa</name>
    <dbReference type="NCBI Taxonomy" id="182803"/>
    <lineage>
        <taxon>Eukaryota</taxon>
        <taxon>Metazoa</taxon>
        <taxon>Ecdysozoa</taxon>
        <taxon>Arthropoda</taxon>
        <taxon>Chelicerata</taxon>
        <taxon>Arachnida</taxon>
        <taxon>Araneae</taxon>
        <taxon>Araneomorphae</taxon>
        <taxon>Entelegynae</taxon>
        <taxon>Araneoidea</taxon>
        <taxon>Araneidae</taxon>
        <taxon>Araneus</taxon>
    </lineage>
</organism>
<accession>A0A4Y2NWS1</accession>
<keyword evidence="2" id="KW-1185">Reference proteome</keyword>
<dbReference type="EMBL" id="BGPR01010012">
    <property type="protein sequence ID" value="GBN43751.1"/>
    <property type="molecule type" value="Genomic_DNA"/>
</dbReference>